<sequence length="122" mass="13543">MNDYLKNSRCVILAVLPCNVDFHNSQILAEARKVDPATKRTIPVLTKPDLIDDGGEMSAKELLLGMKTDSFSMGFHMVKGRGQAALNKNESIEQGLKTEQSFFDNTEPWRGITDKSLLGTKN</sequence>
<organism evidence="3 4">
    <name type="scientific">Stephanodiscus triporus</name>
    <dbReference type="NCBI Taxonomy" id="2934178"/>
    <lineage>
        <taxon>Eukaryota</taxon>
        <taxon>Sar</taxon>
        <taxon>Stramenopiles</taxon>
        <taxon>Ochrophyta</taxon>
        <taxon>Bacillariophyta</taxon>
        <taxon>Coscinodiscophyceae</taxon>
        <taxon>Thalassiosirophycidae</taxon>
        <taxon>Stephanodiscales</taxon>
        <taxon>Stephanodiscaceae</taxon>
        <taxon>Stephanodiscus</taxon>
    </lineage>
</organism>
<reference evidence="3 4" key="1">
    <citation type="submission" date="2024-10" db="EMBL/GenBank/DDBJ databases">
        <title>Updated reference genomes for cyclostephanoid diatoms.</title>
        <authorList>
            <person name="Roberts W.R."/>
            <person name="Alverson A.J."/>
        </authorList>
    </citation>
    <scope>NUCLEOTIDE SEQUENCE [LARGE SCALE GENOMIC DNA]</scope>
    <source>
        <strain evidence="3 4">AJA276-08</strain>
    </source>
</reference>
<dbReference type="InterPro" id="IPR045063">
    <property type="entry name" value="Dynamin_N"/>
</dbReference>
<dbReference type="EMBL" id="JALLAZ020000740">
    <property type="protein sequence ID" value="KAL3788172.1"/>
    <property type="molecule type" value="Genomic_DNA"/>
</dbReference>
<dbReference type="Pfam" id="PF00350">
    <property type="entry name" value="Dynamin_N"/>
    <property type="match status" value="1"/>
</dbReference>
<feature type="domain" description="Dynamin N-terminal" evidence="1">
    <location>
        <begin position="2"/>
        <end position="47"/>
    </location>
</feature>
<protein>
    <submittedName>
        <fullName evidence="3">Uncharacterized protein</fullName>
    </submittedName>
</protein>
<evidence type="ECO:0000313" key="4">
    <source>
        <dbReference type="Proteomes" id="UP001530315"/>
    </source>
</evidence>
<proteinExistence type="predicted"/>
<dbReference type="PRINTS" id="PR00195">
    <property type="entry name" value="DYNAMIN"/>
</dbReference>
<dbReference type="Gene3D" id="3.40.50.300">
    <property type="entry name" value="P-loop containing nucleotide triphosphate hydrolases"/>
    <property type="match status" value="1"/>
</dbReference>
<comment type="caution">
    <text evidence="3">The sequence shown here is derived from an EMBL/GenBank/DDBJ whole genome shotgun (WGS) entry which is preliminary data.</text>
</comment>
<dbReference type="AlphaFoldDB" id="A0ABD3PJM0"/>
<dbReference type="SUPFAM" id="SSF52540">
    <property type="entry name" value="P-loop containing nucleoside triphosphate hydrolases"/>
    <property type="match status" value="1"/>
</dbReference>
<dbReference type="PANTHER" id="PTHR11566:SF21">
    <property type="entry name" value="DYNAMIN RELATED PROTEIN 1, ISOFORM A"/>
    <property type="match status" value="1"/>
</dbReference>
<keyword evidence="4" id="KW-1185">Reference proteome</keyword>
<evidence type="ECO:0000259" key="2">
    <source>
        <dbReference type="Pfam" id="PF01031"/>
    </source>
</evidence>
<gene>
    <name evidence="3" type="ORF">ACHAW5_006620</name>
</gene>
<dbReference type="Pfam" id="PF01031">
    <property type="entry name" value="Dynamin_M"/>
    <property type="match status" value="1"/>
</dbReference>
<dbReference type="InterPro" id="IPR027417">
    <property type="entry name" value="P-loop_NTPase"/>
</dbReference>
<dbReference type="InterPro" id="IPR022812">
    <property type="entry name" value="Dynamin"/>
</dbReference>
<dbReference type="PANTHER" id="PTHR11566">
    <property type="entry name" value="DYNAMIN"/>
    <property type="match status" value="1"/>
</dbReference>
<dbReference type="InterPro" id="IPR000375">
    <property type="entry name" value="Dynamin_stalk"/>
</dbReference>
<name>A0ABD3PJM0_9STRA</name>
<evidence type="ECO:0000313" key="3">
    <source>
        <dbReference type="EMBL" id="KAL3788172.1"/>
    </source>
</evidence>
<evidence type="ECO:0000259" key="1">
    <source>
        <dbReference type="Pfam" id="PF00350"/>
    </source>
</evidence>
<dbReference type="Proteomes" id="UP001530315">
    <property type="component" value="Unassembled WGS sequence"/>
</dbReference>
<feature type="domain" description="Dynamin stalk" evidence="2">
    <location>
        <begin position="71"/>
        <end position="115"/>
    </location>
</feature>
<accession>A0ABD3PJM0</accession>